<gene>
    <name evidence="5" type="ORF">CS022_21780</name>
</gene>
<reference evidence="5 6" key="1">
    <citation type="submission" date="2017-10" db="EMBL/GenBank/DDBJ databases">
        <title>Nyctiphanis sp. nov., isolated from the stomach of the euphausiid Nyctiphanes simplex (Hansen, 1911) in the Gulf of California.</title>
        <authorList>
            <person name="Gomez-Gil B."/>
            <person name="Aguilar-Mendez M."/>
            <person name="Lopez-Cortes A."/>
            <person name="Gomez-Gutierrez J."/>
            <person name="Roque A."/>
            <person name="Lang E."/>
            <person name="Gonzalez-Castillo A."/>
        </authorList>
    </citation>
    <scope>NUCLEOTIDE SEQUENCE [LARGE SCALE GENOMIC DNA]</scope>
    <source>
        <strain evidence="5 6">CAIM 600</strain>
    </source>
</reference>
<dbReference type="SUPFAM" id="SSF58104">
    <property type="entry name" value="Methyl-accepting chemotaxis protein (MCP) signaling domain"/>
    <property type="match status" value="1"/>
</dbReference>
<evidence type="ECO:0000256" key="1">
    <source>
        <dbReference type="PROSITE-ProRule" id="PRU00284"/>
    </source>
</evidence>
<proteinExistence type="predicted"/>
<dbReference type="GO" id="GO:0006935">
    <property type="term" value="P:chemotaxis"/>
    <property type="evidence" value="ECO:0007669"/>
    <property type="project" value="UniProtKB-ARBA"/>
</dbReference>
<dbReference type="InterPro" id="IPR000700">
    <property type="entry name" value="PAS-assoc_C"/>
</dbReference>
<accession>A0A4V1LSA7</accession>
<dbReference type="SMART" id="SM00091">
    <property type="entry name" value="PAS"/>
    <property type="match status" value="2"/>
</dbReference>
<dbReference type="PROSITE" id="PS50113">
    <property type="entry name" value="PAC"/>
    <property type="match status" value="1"/>
</dbReference>
<dbReference type="OrthoDB" id="9765776at2"/>
<dbReference type="InterPro" id="IPR000014">
    <property type="entry name" value="PAS"/>
</dbReference>
<dbReference type="PANTHER" id="PTHR24422">
    <property type="entry name" value="CHEMOTAXIS PROTEIN METHYLTRANSFERASE"/>
    <property type="match status" value="1"/>
</dbReference>
<dbReference type="InterPro" id="IPR004089">
    <property type="entry name" value="MCPsignal_dom"/>
</dbReference>
<keyword evidence="1" id="KW-0807">Transducer</keyword>
<feature type="domain" description="Methyl-accepting transducer" evidence="3">
    <location>
        <begin position="268"/>
        <end position="435"/>
    </location>
</feature>
<sequence length="435" mass="47727">MFNGKLKKEIEQLRQESSYNKALLESINESVPTIYFTPEGIIKRANHLLLGAAGYALEEVQGQHHRELCDPDYARSTEYMKFWERLRAGEVISGTFPRRNKRGERLWLEATYFPVKIDGKVVEVMKIASDITEEKIRLDDQSAIFSALDKSLAVIEFHPDGTIIKANGNFLAAVGYSLDQIQGKHHKMFCPESFYQENPNFWSELANGDFKAGQFERKNAAGHVLWLEATYNPVYNDDGKVFKVVKFASDITARIEKDHAVRAASEVAYSTSVETAQIAKQGADALNSTVQTSSSISEQVLETAESISQLNEQSKSIEAIVSTISDIADQTNLLALNAAIEAARAGDQGRGFAVVADEVRQLAARTSQSTAEIADVVKKNRELTSEATDKMSSVSESADKGKQQISEAAGVMDEIRAGAENVAKTVSSLSIGSDG</sequence>
<dbReference type="InterPro" id="IPR013655">
    <property type="entry name" value="PAS_fold_3"/>
</dbReference>
<name>A0A4V1LSA7_9GAMM</name>
<dbReference type="CDD" id="cd00130">
    <property type="entry name" value="PAS"/>
    <property type="match status" value="2"/>
</dbReference>
<dbReference type="InterPro" id="IPR001610">
    <property type="entry name" value="PAC"/>
</dbReference>
<evidence type="ECO:0000259" key="4">
    <source>
        <dbReference type="PROSITE" id="PS50113"/>
    </source>
</evidence>
<dbReference type="Gene3D" id="1.10.287.950">
    <property type="entry name" value="Methyl-accepting chemotaxis protein"/>
    <property type="match status" value="1"/>
</dbReference>
<dbReference type="Pfam" id="PF00015">
    <property type="entry name" value="MCPsignal"/>
    <property type="match status" value="1"/>
</dbReference>
<protein>
    <recommendedName>
        <fullName evidence="7">Methyl-accepting chemotaxis protein</fullName>
    </recommendedName>
</protein>
<dbReference type="InterPro" id="IPR035965">
    <property type="entry name" value="PAS-like_dom_sf"/>
</dbReference>
<dbReference type="Proteomes" id="UP000290287">
    <property type="component" value="Unassembled WGS sequence"/>
</dbReference>
<keyword evidence="6" id="KW-1185">Reference proteome</keyword>
<comment type="caution">
    <text evidence="5">The sequence shown here is derived from an EMBL/GenBank/DDBJ whole genome shotgun (WGS) entry which is preliminary data.</text>
</comment>
<evidence type="ECO:0000256" key="2">
    <source>
        <dbReference type="SAM" id="MobiDB-lite"/>
    </source>
</evidence>
<dbReference type="InterPro" id="IPR050903">
    <property type="entry name" value="Bact_Chemotaxis_MeTrfase"/>
</dbReference>
<dbReference type="AlphaFoldDB" id="A0A4V1LSA7"/>
<dbReference type="SMART" id="SM00283">
    <property type="entry name" value="MA"/>
    <property type="match status" value="1"/>
</dbReference>
<dbReference type="EMBL" id="PEIB01000041">
    <property type="protein sequence ID" value="RXJ71038.1"/>
    <property type="molecule type" value="Genomic_DNA"/>
</dbReference>
<evidence type="ECO:0000259" key="3">
    <source>
        <dbReference type="PROSITE" id="PS50111"/>
    </source>
</evidence>
<feature type="domain" description="PAC" evidence="4">
    <location>
        <begin position="211"/>
        <end position="263"/>
    </location>
</feature>
<evidence type="ECO:0008006" key="7">
    <source>
        <dbReference type="Google" id="ProtNLM"/>
    </source>
</evidence>
<evidence type="ECO:0000313" key="5">
    <source>
        <dbReference type="EMBL" id="RXJ71038.1"/>
    </source>
</evidence>
<dbReference type="CDD" id="cd11386">
    <property type="entry name" value="MCP_signal"/>
    <property type="match status" value="1"/>
</dbReference>
<dbReference type="Pfam" id="PF08447">
    <property type="entry name" value="PAS_3"/>
    <property type="match status" value="2"/>
</dbReference>
<feature type="region of interest" description="Disordered" evidence="2">
    <location>
        <begin position="384"/>
        <end position="409"/>
    </location>
</feature>
<dbReference type="NCBIfam" id="TIGR00229">
    <property type="entry name" value="sensory_box"/>
    <property type="match status" value="2"/>
</dbReference>
<dbReference type="SUPFAM" id="SSF55785">
    <property type="entry name" value="PYP-like sensor domain (PAS domain)"/>
    <property type="match status" value="2"/>
</dbReference>
<dbReference type="GO" id="GO:0016020">
    <property type="term" value="C:membrane"/>
    <property type="evidence" value="ECO:0007669"/>
    <property type="project" value="InterPro"/>
</dbReference>
<dbReference type="GO" id="GO:0007165">
    <property type="term" value="P:signal transduction"/>
    <property type="evidence" value="ECO:0007669"/>
    <property type="project" value="UniProtKB-KW"/>
</dbReference>
<dbReference type="PANTHER" id="PTHR24422:SF10">
    <property type="entry name" value="CHEMOTAXIS PROTEIN METHYLTRANSFERASE 2"/>
    <property type="match status" value="1"/>
</dbReference>
<organism evidence="5 6">
    <name type="scientific">Veronia nyctiphanis</name>
    <dbReference type="NCBI Taxonomy" id="1278244"/>
    <lineage>
        <taxon>Bacteria</taxon>
        <taxon>Pseudomonadati</taxon>
        <taxon>Pseudomonadota</taxon>
        <taxon>Gammaproteobacteria</taxon>
        <taxon>Vibrionales</taxon>
        <taxon>Vibrionaceae</taxon>
        <taxon>Veronia</taxon>
    </lineage>
</organism>
<dbReference type="SMART" id="SM00086">
    <property type="entry name" value="PAC"/>
    <property type="match status" value="2"/>
</dbReference>
<dbReference type="Gene3D" id="3.30.450.20">
    <property type="entry name" value="PAS domain"/>
    <property type="match status" value="2"/>
</dbReference>
<dbReference type="PROSITE" id="PS50111">
    <property type="entry name" value="CHEMOTAXIS_TRANSDUC_2"/>
    <property type="match status" value="1"/>
</dbReference>
<evidence type="ECO:0000313" key="6">
    <source>
        <dbReference type="Proteomes" id="UP000290287"/>
    </source>
</evidence>